<dbReference type="Pfam" id="PF07589">
    <property type="entry name" value="PEP-CTERM"/>
    <property type="match status" value="1"/>
</dbReference>
<feature type="signal peptide" evidence="1">
    <location>
        <begin position="1"/>
        <end position="24"/>
    </location>
</feature>
<sequence>MTRSILLSALVAGAALAAATPASAATISFTGSNSSTDGTDGNVRVFSGGGVNLQATAWSYNSSNTLVKSYLGRYSSGLGVTNPSEGNGASNNSHTIDNVSQKDFVLLVFDKAVNISSAVLTPYDVASGPNDNDATVSYATASLFASPTPSYTSISTANPVFATLLANDWVVSGNTSPNYSTALNSAGKFGNVWLIGASFANPDRYADGFKLSSITFTAAPPPGVPEPATWAMLISGFGLAGVAMRRRQSVAFAA</sequence>
<reference evidence="3 4" key="1">
    <citation type="submission" date="2017-08" db="EMBL/GenBank/DDBJ databases">
        <title>Infants hospitalized years apart are colonized by the same room-sourced microbial strains.</title>
        <authorList>
            <person name="Brooks B."/>
            <person name="Olm M.R."/>
            <person name="Firek B.A."/>
            <person name="Baker R."/>
            <person name="Thomas B.C."/>
            <person name="Morowitz M.J."/>
            <person name="Banfield J.F."/>
        </authorList>
    </citation>
    <scope>NUCLEOTIDE SEQUENCE [LARGE SCALE GENOMIC DNA]</scope>
    <source>
        <strain evidence="3">S2_018_000_R2_101</strain>
    </source>
</reference>
<evidence type="ECO:0000313" key="3">
    <source>
        <dbReference type="EMBL" id="PZO89457.1"/>
    </source>
</evidence>
<dbReference type="EMBL" id="QFNN01000058">
    <property type="protein sequence ID" value="PZO89457.1"/>
    <property type="molecule type" value="Genomic_DNA"/>
</dbReference>
<evidence type="ECO:0000259" key="2">
    <source>
        <dbReference type="Pfam" id="PF07589"/>
    </source>
</evidence>
<proteinExistence type="predicted"/>
<gene>
    <name evidence="3" type="ORF">DI623_10150</name>
</gene>
<dbReference type="AlphaFoldDB" id="A0A2W5A8A6"/>
<evidence type="ECO:0000313" key="4">
    <source>
        <dbReference type="Proteomes" id="UP000249066"/>
    </source>
</evidence>
<dbReference type="InterPro" id="IPR013424">
    <property type="entry name" value="Ice-binding_C"/>
</dbReference>
<name>A0A2W5A8A6_9SPHN</name>
<feature type="chain" id="PRO_5015970482" description="Ice-binding protein C-terminal domain-containing protein" evidence="1">
    <location>
        <begin position="25"/>
        <end position="254"/>
    </location>
</feature>
<dbReference type="Proteomes" id="UP000249066">
    <property type="component" value="Unassembled WGS sequence"/>
</dbReference>
<comment type="caution">
    <text evidence="3">The sequence shown here is derived from an EMBL/GenBank/DDBJ whole genome shotgun (WGS) entry which is preliminary data.</text>
</comment>
<accession>A0A2W5A8A6</accession>
<organism evidence="3 4">
    <name type="scientific">Sphingomonas sanxanigenens</name>
    <dbReference type="NCBI Taxonomy" id="397260"/>
    <lineage>
        <taxon>Bacteria</taxon>
        <taxon>Pseudomonadati</taxon>
        <taxon>Pseudomonadota</taxon>
        <taxon>Alphaproteobacteria</taxon>
        <taxon>Sphingomonadales</taxon>
        <taxon>Sphingomonadaceae</taxon>
        <taxon>Sphingomonas</taxon>
    </lineage>
</organism>
<feature type="domain" description="Ice-binding protein C-terminal" evidence="2">
    <location>
        <begin position="224"/>
        <end position="247"/>
    </location>
</feature>
<dbReference type="NCBIfam" id="NF035944">
    <property type="entry name" value="PEPxxWA-CTERM"/>
    <property type="match status" value="1"/>
</dbReference>
<dbReference type="NCBIfam" id="TIGR02595">
    <property type="entry name" value="PEP_CTERM"/>
    <property type="match status" value="1"/>
</dbReference>
<protein>
    <recommendedName>
        <fullName evidence="2">Ice-binding protein C-terminal domain-containing protein</fullName>
    </recommendedName>
</protein>
<keyword evidence="1" id="KW-0732">Signal</keyword>
<evidence type="ECO:0000256" key="1">
    <source>
        <dbReference type="SAM" id="SignalP"/>
    </source>
</evidence>